<gene>
    <name evidence="4" type="ORF">AXG93_2415s1150</name>
</gene>
<feature type="region of interest" description="Disordered" evidence="1">
    <location>
        <begin position="306"/>
        <end position="334"/>
    </location>
</feature>
<dbReference type="PANTHER" id="PTHR21228">
    <property type="entry name" value="FAST LEU-RICH DOMAIN-CONTAINING"/>
    <property type="match status" value="1"/>
</dbReference>
<dbReference type="GO" id="GO:0044528">
    <property type="term" value="P:regulation of mitochondrial mRNA stability"/>
    <property type="evidence" value="ECO:0007669"/>
    <property type="project" value="TreeGrafter"/>
</dbReference>
<evidence type="ECO:0000259" key="3">
    <source>
        <dbReference type="PROSITE" id="PS51286"/>
    </source>
</evidence>
<dbReference type="SMART" id="SM00952">
    <property type="entry name" value="RAP"/>
    <property type="match status" value="1"/>
</dbReference>
<dbReference type="InterPro" id="IPR050870">
    <property type="entry name" value="FAST_kinase"/>
</dbReference>
<evidence type="ECO:0000313" key="5">
    <source>
        <dbReference type="Proteomes" id="UP000077202"/>
    </source>
</evidence>
<dbReference type="PROSITE" id="PS51286">
    <property type="entry name" value="RAP"/>
    <property type="match status" value="1"/>
</dbReference>
<dbReference type="GO" id="GO:0005759">
    <property type="term" value="C:mitochondrial matrix"/>
    <property type="evidence" value="ECO:0007669"/>
    <property type="project" value="TreeGrafter"/>
</dbReference>
<evidence type="ECO:0000256" key="1">
    <source>
        <dbReference type="SAM" id="MobiDB-lite"/>
    </source>
</evidence>
<sequence length="757" mass="83345">MGRRGIVVMGEASALLVVNCGIVRACENLWIGRHRCRFSMSICGGPSALSCCNAAARPRERNVGPHRAPRVRCSAIVSSRPRVRIKGGFSSTFLCNGWFGRASAAESAASSSAAVVGARRPSRRGVFELDGDSDDEDEEFDEDWESDIFEDFDRPEGEVGRARKAGVSGNGESRSAGEREEKVDDWAEKARQRAILSIQARGLPVAALVDERPKKKKKKRSKKKVQGVDVKVEKSVRAEFDPKVVAPPPAYVDPPLDSPFLAAFGSGEGLKELAGLGNYWKSLGQAGEIRIQEDVRPKEVELLIEENSGLVRPGPMSGFPKGSPGKTSKQRRQDDFDLNRSLVEASNAEEVLSLVGSVLESRAGVQDNDLLSPTNVSTALHRIAKHMEREATHKSDRLSFARKRTMALLVSAATESLSQCSAQSISNIAWALSKVGGSSLYWAEMDLLAEAALSKISDLQSQHIANIAGAFASMQHSLPYLFDALDQRACLLYHTFQPQELAQFLWAFATLNEPAKRLLDLLDSECENSEQSNEERISRSTPGSGELSSNWTSAESHFAKFTLSELSSLSWSYTVLNELSRPSFALIWSLIVKMSQGNAKHFQVLSGQTMQLSQLHQVTLSLELEYPELDLLPGEPLRSMAESEWEKLKIGKKSTSTTQRDVEILLTSTGRQWVGEYSAASHSLDAALVEERIALEIDGPTHFARNTGRALGHTVLKRRQLSAAGWIVLSIPYQEWDELLGEAEQLEYLRDLLKQHL</sequence>
<feature type="region of interest" description="Disordered" evidence="1">
    <location>
        <begin position="158"/>
        <end position="185"/>
    </location>
</feature>
<keyword evidence="5" id="KW-1185">Reference proteome</keyword>
<feature type="chain" id="PRO_5008052116" description="RAP domain-containing protein" evidence="2">
    <location>
        <begin position="26"/>
        <end position="757"/>
    </location>
</feature>
<dbReference type="GO" id="GO:1901259">
    <property type="term" value="P:chloroplast rRNA processing"/>
    <property type="evidence" value="ECO:0007669"/>
    <property type="project" value="TreeGrafter"/>
</dbReference>
<dbReference type="InterPro" id="IPR013584">
    <property type="entry name" value="RAP"/>
</dbReference>
<dbReference type="GO" id="GO:0003723">
    <property type="term" value="F:RNA binding"/>
    <property type="evidence" value="ECO:0007669"/>
    <property type="project" value="TreeGrafter"/>
</dbReference>
<dbReference type="AlphaFoldDB" id="A0A176VXB7"/>
<feature type="region of interest" description="Disordered" evidence="1">
    <location>
        <begin position="529"/>
        <end position="549"/>
    </location>
</feature>
<feature type="compositionally biased region" description="Polar residues" evidence="1">
    <location>
        <begin position="539"/>
        <end position="549"/>
    </location>
</feature>
<organism evidence="4 5">
    <name type="scientific">Marchantia polymorpha subsp. ruderalis</name>
    <dbReference type="NCBI Taxonomy" id="1480154"/>
    <lineage>
        <taxon>Eukaryota</taxon>
        <taxon>Viridiplantae</taxon>
        <taxon>Streptophyta</taxon>
        <taxon>Embryophyta</taxon>
        <taxon>Marchantiophyta</taxon>
        <taxon>Marchantiopsida</taxon>
        <taxon>Marchantiidae</taxon>
        <taxon>Marchantiales</taxon>
        <taxon>Marchantiaceae</taxon>
        <taxon>Marchantia</taxon>
    </lineage>
</organism>
<feature type="domain" description="RAP" evidence="3">
    <location>
        <begin position="693"/>
        <end position="751"/>
    </location>
</feature>
<accession>A0A176VXB7</accession>
<protein>
    <recommendedName>
        <fullName evidence="3">RAP domain-containing protein</fullName>
    </recommendedName>
</protein>
<feature type="compositionally biased region" description="Basic and acidic residues" evidence="1">
    <location>
        <begin position="175"/>
        <end position="185"/>
    </location>
</feature>
<dbReference type="Proteomes" id="UP000077202">
    <property type="component" value="Unassembled WGS sequence"/>
</dbReference>
<dbReference type="Pfam" id="PF08373">
    <property type="entry name" value="RAP"/>
    <property type="match status" value="1"/>
</dbReference>
<dbReference type="PANTHER" id="PTHR21228:SF40">
    <property type="entry name" value="LD45607P"/>
    <property type="match status" value="1"/>
</dbReference>
<keyword evidence="2" id="KW-0732">Signal</keyword>
<evidence type="ECO:0000313" key="4">
    <source>
        <dbReference type="EMBL" id="OAE24536.1"/>
    </source>
</evidence>
<proteinExistence type="predicted"/>
<comment type="caution">
    <text evidence="4">The sequence shown here is derived from an EMBL/GenBank/DDBJ whole genome shotgun (WGS) entry which is preliminary data.</text>
</comment>
<evidence type="ECO:0000256" key="2">
    <source>
        <dbReference type="SAM" id="SignalP"/>
    </source>
</evidence>
<dbReference type="GO" id="GO:0000963">
    <property type="term" value="P:mitochondrial RNA processing"/>
    <property type="evidence" value="ECO:0007669"/>
    <property type="project" value="TreeGrafter"/>
</dbReference>
<dbReference type="GO" id="GO:0009507">
    <property type="term" value="C:chloroplast"/>
    <property type="evidence" value="ECO:0007669"/>
    <property type="project" value="TreeGrafter"/>
</dbReference>
<name>A0A176VXB7_MARPO</name>
<reference evidence="4" key="1">
    <citation type="submission" date="2016-03" db="EMBL/GenBank/DDBJ databases">
        <title>Mechanisms controlling the formation of the plant cell surface in tip-growing cells are functionally conserved among land plants.</title>
        <authorList>
            <person name="Honkanen S."/>
            <person name="Jones V.A."/>
            <person name="Morieri G."/>
            <person name="Champion C."/>
            <person name="Hetherington A.J."/>
            <person name="Kelly S."/>
            <person name="Saint-Marcoux D."/>
            <person name="Proust H."/>
            <person name="Prescott H."/>
            <person name="Dolan L."/>
        </authorList>
    </citation>
    <scope>NUCLEOTIDE SEQUENCE [LARGE SCALE GENOMIC DNA]</scope>
    <source>
        <tissue evidence="4">Whole gametophyte</tissue>
    </source>
</reference>
<dbReference type="EMBL" id="LVLJ01002571">
    <property type="protein sequence ID" value="OAE24536.1"/>
    <property type="molecule type" value="Genomic_DNA"/>
</dbReference>
<feature type="signal peptide" evidence="2">
    <location>
        <begin position="1"/>
        <end position="25"/>
    </location>
</feature>
<dbReference type="GO" id="GO:0035770">
    <property type="term" value="C:ribonucleoprotein granule"/>
    <property type="evidence" value="ECO:0007669"/>
    <property type="project" value="TreeGrafter"/>
</dbReference>